<dbReference type="Pfam" id="PF02899">
    <property type="entry name" value="Phage_int_SAM_1"/>
    <property type="match status" value="1"/>
</dbReference>
<evidence type="ECO:0000313" key="12">
    <source>
        <dbReference type="EMBL" id="GAA4848268.1"/>
    </source>
</evidence>
<feature type="domain" description="Core-binding (CB)" evidence="11">
    <location>
        <begin position="1"/>
        <end position="88"/>
    </location>
</feature>
<proteinExistence type="predicted"/>
<evidence type="ECO:0000256" key="3">
    <source>
        <dbReference type="ARBA" id="ARBA00022618"/>
    </source>
</evidence>
<dbReference type="PANTHER" id="PTHR30349">
    <property type="entry name" value="PHAGE INTEGRASE-RELATED"/>
    <property type="match status" value="1"/>
</dbReference>
<dbReference type="EMBL" id="BAABJX010000059">
    <property type="protein sequence ID" value="GAA4848268.1"/>
    <property type="molecule type" value="Genomic_DNA"/>
</dbReference>
<evidence type="ECO:0000256" key="6">
    <source>
        <dbReference type="ARBA" id="ARBA00023125"/>
    </source>
</evidence>
<dbReference type="Pfam" id="PF00589">
    <property type="entry name" value="Phage_integrase"/>
    <property type="match status" value="1"/>
</dbReference>
<comment type="subcellular location">
    <subcellularLocation>
        <location evidence="1">Cytoplasm</location>
    </subcellularLocation>
</comment>
<evidence type="ECO:0000256" key="7">
    <source>
        <dbReference type="ARBA" id="ARBA00023172"/>
    </source>
</evidence>
<sequence>MKNENMIHHFLTYIQYEKRLSKHTIKSYENDLKQLSEFLENHLSGLLPEKASYQDLRGWVLNLLEQEYSTASVNRKVACVRAFYKYLLKQKEITEDPTAKLRNLKMPKRVPSFVKEEEMQVSSVVETTTRTFAELRDQMVIELLYGTGIRLSELLDLKVTDYQVTQGTIKVTGKGMKQRIIPCNRILSEYFSIYLKERGDLEHSYLIVTDKLAPAYPMLIQRIVKKHLLQVSQVEKKSPHVLRHTFATHMLHRGADLNDIKELLGHANLSATQVYTHHSLDQLKKSYKKAHPKSIENE</sequence>
<evidence type="ECO:0000256" key="9">
    <source>
        <dbReference type="PROSITE-ProRule" id="PRU01248"/>
    </source>
</evidence>
<dbReference type="InterPro" id="IPR044068">
    <property type="entry name" value="CB"/>
</dbReference>
<reference evidence="13" key="1">
    <citation type="journal article" date="2019" name="Int. J. Syst. Evol. Microbiol.">
        <title>The Global Catalogue of Microorganisms (GCM) 10K type strain sequencing project: providing services to taxonomists for standard genome sequencing and annotation.</title>
        <authorList>
            <consortium name="The Broad Institute Genomics Platform"/>
            <consortium name="The Broad Institute Genome Sequencing Center for Infectious Disease"/>
            <person name="Wu L."/>
            <person name="Ma J."/>
        </authorList>
    </citation>
    <scope>NUCLEOTIDE SEQUENCE [LARGE SCALE GENOMIC DNA]</scope>
    <source>
        <strain evidence="13">JCM 18326</strain>
    </source>
</reference>
<keyword evidence="8" id="KW-0131">Cell cycle</keyword>
<accession>A0ABP9DMW3</accession>
<evidence type="ECO:0000313" key="13">
    <source>
        <dbReference type="Proteomes" id="UP001500298"/>
    </source>
</evidence>
<evidence type="ECO:0000259" key="11">
    <source>
        <dbReference type="PROSITE" id="PS51900"/>
    </source>
</evidence>
<dbReference type="PROSITE" id="PS51898">
    <property type="entry name" value="TYR_RECOMBINASE"/>
    <property type="match status" value="1"/>
</dbReference>
<dbReference type="Proteomes" id="UP001500298">
    <property type="component" value="Unassembled WGS sequence"/>
</dbReference>
<dbReference type="InterPro" id="IPR050090">
    <property type="entry name" value="Tyrosine_recombinase_XerCD"/>
</dbReference>
<dbReference type="InterPro" id="IPR002104">
    <property type="entry name" value="Integrase_catalytic"/>
</dbReference>
<keyword evidence="2" id="KW-0963">Cytoplasm</keyword>
<keyword evidence="3" id="KW-0132">Cell division</keyword>
<comment type="caution">
    <text evidence="12">The sequence shown here is derived from an EMBL/GenBank/DDBJ whole genome shotgun (WGS) entry which is preliminary data.</text>
</comment>
<gene>
    <name evidence="12" type="primary">xerC</name>
    <name evidence="12" type="ORF">GCM10023331_36180</name>
</gene>
<keyword evidence="6 9" id="KW-0238">DNA-binding</keyword>
<dbReference type="InterPro" id="IPR013762">
    <property type="entry name" value="Integrase-like_cat_sf"/>
</dbReference>
<name>A0ABP9DMW3_9BACT</name>
<evidence type="ECO:0000256" key="8">
    <source>
        <dbReference type="ARBA" id="ARBA00023306"/>
    </source>
</evidence>
<dbReference type="SUPFAM" id="SSF56349">
    <property type="entry name" value="DNA breaking-rejoining enzymes"/>
    <property type="match status" value="1"/>
</dbReference>
<dbReference type="RefSeq" id="WP_345374395.1">
    <property type="nucleotide sequence ID" value="NZ_BAABJX010000059.1"/>
</dbReference>
<dbReference type="InterPro" id="IPR010998">
    <property type="entry name" value="Integrase_recombinase_N"/>
</dbReference>
<keyword evidence="13" id="KW-1185">Reference proteome</keyword>
<dbReference type="InterPro" id="IPR004107">
    <property type="entry name" value="Integrase_SAM-like_N"/>
</dbReference>
<dbReference type="InterPro" id="IPR011010">
    <property type="entry name" value="DNA_brk_join_enz"/>
</dbReference>
<organism evidence="12 13">
    <name type="scientific">Algivirga pacifica</name>
    <dbReference type="NCBI Taxonomy" id="1162670"/>
    <lineage>
        <taxon>Bacteria</taxon>
        <taxon>Pseudomonadati</taxon>
        <taxon>Bacteroidota</taxon>
        <taxon>Cytophagia</taxon>
        <taxon>Cytophagales</taxon>
        <taxon>Flammeovirgaceae</taxon>
        <taxon>Algivirga</taxon>
    </lineage>
</organism>
<dbReference type="PANTHER" id="PTHR30349:SF77">
    <property type="entry name" value="TYROSINE RECOMBINASE XERC"/>
    <property type="match status" value="1"/>
</dbReference>
<keyword evidence="7" id="KW-0233">DNA recombination</keyword>
<feature type="domain" description="Tyr recombinase" evidence="10">
    <location>
        <begin position="109"/>
        <end position="288"/>
    </location>
</feature>
<dbReference type="PROSITE" id="PS51900">
    <property type="entry name" value="CB"/>
    <property type="match status" value="1"/>
</dbReference>
<keyword evidence="5" id="KW-0229">DNA integration</keyword>
<dbReference type="Gene3D" id="1.10.150.130">
    <property type="match status" value="1"/>
</dbReference>
<keyword evidence="4" id="KW-0159">Chromosome partition</keyword>
<evidence type="ECO:0000256" key="4">
    <source>
        <dbReference type="ARBA" id="ARBA00022829"/>
    </source>
</evidence>
<dbReference type="Gene3D" id="1.10.443.10">
    <property type="entry name" value="Intergrase catalytic core"/>
    <property type="match status" value="1"/>
</dbReference>
<evidence type="ECO:0000256" key="1">
    <source>
        <dbReference type="ARBA" id="ARBA00004496"/>
    </source>
</evidence>
<protein>
    <submittedName>
        <fullName evidence="12">Tyrosine recombinase XerC</fullName>
    </submittedName>
</protein>
<evidence type="ECO:0000256" key="2">
    <source>
        <dbReference type="ARBA" id="ARBA00022490"/>
    </source>
</evidence>
<evidence type="ECO:0000256" key="5">
    <source>
        <dbReference type="ARBA" id="ARBA00022908"/>
    </source>
</evidence>
<evidence type="ECO:0000259" key="10">
    <source>
        <dbReference type="PROSITE" id="PS51898"/>
    </source>
</evidence>